<evidence type="ECO:0000313" key="2">
    <source>
        <dbReference type="EMBL" id="RIH86703.1"/>
    </source>
</evidence>
<sequence>MANKTSQVPQRAPEGKAKPTLAPSVASVIEQEIANAPLPIEDIEGQQAAAEPMAPTLEPPAARAVEGITGTWISGKKVSMLWANSANRNVWLALTDVGWRKFADNSDSAAMAFTVLAANAKATQGQVSVREEADGKIYEIYVW</sequence>
<name>A0A399ET13_9DEIN</name>
<accession>A0A399ET13</accession>
<feature type="region of interest" description="Disordered" evidence="1">
    <location>
        <begin position="1"/>
        <end position="23"/>
    </location>
</feature>
<comment type="caution">
    <text evidence="2">The sequence shown here is derived from an EMBL/GenBank/DDBJ whole genome shotgun (WGS) entry which is preliminary data.</text>
</comment>
<gene>
    <name evidence="2" type="ORF">Mterra_01370</name>
</gene>
<dbReference type="RefSeq" id="WP_119314524.1">
    <property type="nucleotide sequence ID" value="NZ_QXDL01000043.1"/>
</dbReference>
<organism evidence="2 3">
    <name type="scientific">Calidithermus terrae</name>
    <dbReference type="NCBI Taxonomy" id="1408545"/>
    <lineage>
        <taxon>Bacteria</taxon>
        <taxon>Thermotogati</taxon>
        <taxon>Deinococcota</taxon>
        <taxon>Deinococci</taxon>
        <taxon>Thermales</taxon>
        <taxon>Thermaceae</taxon>
        <taxon>Calidithermus</taxon>
    </lineage>
</organism>
<keyword evidence="3" id="KW-1185">Reference proteome</keyword>
<evidence type="ECO:0000256" key="1">
    <source>
        <dbReference type="SAM" id="MobiDB-lite"/>
    </source>
</evidence>
<protein>
    <submittedName>
        <fullName evidence="2">Uncharacterized protein</fullName>
    </submittedName>
</protein>
<reference evidence="2 3" key="1">
    <citation type="submission" date="2018-08" db="EMBL/GenBank/DDBJ databases">
        <title>Meiothermus terrae DSM 26712 genome sequencing project.</title>
        <authorList>
            <person name="Da Costa M.S."/>
            <person name="Albuquerque L."/>
            <person name="Raposo P."/>
            <person name="Froufe H.J.C."/>
            <person name="Barroso C.S."/>
            <person name="Egas C."/>
        </authorList>
    </citation>
    <scope>NUCLEOTIDE SEQUENCE [LARGE SCALE GENOMIC DNA]</scope>
    <source>
        <strain evidence="2 3">DSM 26712</strain>
    </source>
</reference>
<proteinExistence type="predicted"/>
<dbReference type="OrthoDB" id="582354at2"/>
<dbReference type="EMBL" id="QXDL01000043">
    <property type="protein sequence ID" value="RIH86703.1"/>
    <property type="molecule type" value="Genomic_DNA"/>
</dbReference>
<dbReference type="Proteomes" id="UP000265715">
    <property type="component" value="Unassembled WGS sequence"/>
</dbReference>
<dbReference type="AlphaFoldDB" id="A0A399ET13"/>
<evidence type="ECO:0000313" key="3">
    <source>
        <dbReference type="Proteomes" id="UP000265715"/>
    </source>
</evidence>